<dbReference type="Proteomes" id="UP000185674">
    <property type="component" value="Chromosome"/>
</dbReference>
<keyword evidence="1" id="KW-0472">Membrane</keyword>
<reference evidence="2 3" key="1">
    <citation type="submission" date="2016-08" db="EMBL/GenBank/DDBJ databases">
        <title>Complete genome sequence of Acinetobacter baylyi strain GFJ2.</title>
        <authorList>
            <person name="Tabata M."/>
            <person name="Kuboki S."/>
            <person name="Gibu N."/>
            <person name="Kinouchi Y."/>
            <person name="Vangnai A."/>
            <person name="Kasai D."/>
            <person name="Fukuda M."/>
        </authorList>
    </citation>
    <scope>NUCLEOTIDE SEQUENCE [LARGE SCALE GENOMIC DNA]</scope>
    <source>
        <strain evidence="2 3">GFJ2</strain>
    </source>
</reference>
<proteinExistence type="predicted"/>
<evidence type="ECO:0000313" key="3">
    <source>
        <dbReference type="Proteomes" id="UP000185674"/>
    </source>
</evidence>
<evidence type="ECO:0008006" key="4">
    <source>
        <dbReference type="Google" id="ProtNLM"/>
    </source>
</evidence>
<keyword evidence="1" id="KW-0812">Transmembrane</keyword>
<dbReference type="KEGG" id="asol:BEN76_04825"/>
<keyword evidence="1" id="KW-1133">Transmembrane helix</keyword>
<dbReference type="RefSeq" id="WP_076032427.1">
    <property type="nucleotide sequence ID" value="NZ_CP016896.1"/>
</dbReference>
<name>A0A1P8EGP3_9GAMM</name>
<feature type="transmembrane region" description="Helical" evidence="1">
    <location>
        <begin position="103"/>
        <end position="127"/>
    </location>
</feature>
<dbReference type="AlphaFoldDB" id="A0A1P8EGP3"/>
<feature type="transmembrane region" description="Helical" evidence="1">
    <location>
        <begin position="133"/>
        <end position="151"/>
    </location>
</feature>
<dbReference type="eggNOG" id="COG4325">
    <property type="taxonomic scope" value="Bacteria"/>
</dbReference>
<protein>
    <recommendedName>
        <fullName evidence="4">DUF2254 domain-containing protein</fullName>
    </recommendedName>
</protein>
<dbReference type="Pfam" id="PF10011">
    <property type="entry name" value="DUF2254"/>
    <property type="match status" value="1"/>
</dbReference>
<accession>A0A1P8EGP3</accession>
<evidence type="ECO:0000313" key="2">
    <source>
        <dbReference type="EMBL" id="APV35369.1"/>
    </source>
</evidence>
<sequence length="421" mass="47457">MWYRLKLLLSDPSKNLWVHPTLGAIFAILFSLLASVGNYLLPEHYVPHISAETLSSLLDIIASSMLAVTTFSLSIMVSALASTSNTATPRARLLIIEDDYTRIAIASFISAFIYSVIAKIALGLKYYGTEGRFLLFLSTIIVLLYLIYTLIRWVQTISGLGSLNDALSKIENKSRTSLSIYRAQPDLGAKHSKPILDTRWHIYSQKTGYICNLNLEEIQKVATKYQCHIHICVLAGKFIEPRAKIFAVYPKESFSDHEFEKIESELDPCAVIGLNRTYEQDPRFGLLVMSEVAQRALSPAVNDPATAINVLNALTRLLVDTHAKDKHEFPEYDLLSIEKLDMEDLIRPVFSPISRDSIANLEIGIRLIKTLAIISRHAPEIQIRQYASKEAADCYHRSKAGLSYAPDRDYLKHEFEQSFKN</sequence>
<organism evidence="2 3">
    <name type="scientific">Acinetobacter soli</name>
    <dbReference type="NCBI Taxonomy" id="487316"/>
    <lineage>
        <taxon>Bacteria</taxon>
        <taxon>Pseudomonadati</taxon>
        <taxon>Pseudomonadota</taxon>
        <taxon>Gammaproteobacteria</taxon>
        <taxon>Moraxellales</taxon>
        <taxon>Moraxellaceae</taxon>
        <taxon>Acinetobacter</taxon>
    </lineage>
</organism>
<feature type="transmembrane region" description="Helical" evidence="1">
    <location>
        <begin position="21"/>
        <end position="40"/>
    </location>
</feature>
<gene>
    <name evidence="2" type="ORF">BEN76_04825</name>
</gene>
<dbReference type="InterPro" id="IPR018723">
    <property type="entry name" value="DUF2254_membrane"/>
</dbReference>
<dbReference type="EMBL" id="CP016896">
    <property type="protein sequence ID" value="APV35369.1"/>
    <property type="molecule type" value="Genomic_DNA"/>
</dbReference>
<evidence type="ECO:0000256" key="1">
    <source>
        <dbReference type="SAM" id="Phobius"/>
    </source>
</evidence>
<feature type="transmembrane region" description="Helical" evidence="1">
    <location>
        <begin position="60"/>
        <end position="82"/>
    </location>
</feature>